<evidence type="ECO:0000313" key="2">
    <source>
        <dbReference type="EMBL" id="TVU20826.1"/>
    </source>
</evidence>
<name>A0A5J9UBA1_9POAL</name>
<dbReference type="PANTHER" id="PTHR33170:SF40">
    <property type="entry name" value="OS04G0557100 PROTEIN"/>
    <property type="match status" value="1"/>
</dbReference>
<feature type="compositionally biased region" description="Polar residues" evidence="1">
    <location>
        <begin position="117"/>
        <end position="142"/>
    </location>
</feature>
<sequence>MPSVWMRVLNLPRQLRTYEVLWAIGTMFGATQRVDMITTRKNTFGRYKISCLNPAIVPTQMDVVIGTRFFELQFEIEPTDNNTAAPVPARKKNGNGEDGANQEQHKSEQDSHKKQKNVQGSAAETSETQQPANETDTSQSNMQEDELVDDLDEDDLLDEEWEVRETDDGQVTVHEILQSKETETGQETLGKNFLSAEQVYEMKEPEHVVSKTTDMNFVGEGQAAENITLMDNSTELVKRDELAGDIGNKDGMVGLPTAGVESSALFVASNRSVDAGQDGLVTNTMDQMKAGDAQMLDKGSSDAGNMPILGEPSVALGPLLEKALKELKEPKVKAVVAEDNDSTWDKLVTVPVNSPTTVDGVSCPLRRSVRRQHNVDEDTSERASRLVAKKNLEVNEDEHTSDNIKNIEI</sequence>
<accession>A0A5J9UBA1</accession>
<feature type="region of interest" description="Disordered" evidence="1">
    <location>
        <begin position="80"/>
        <end position="145"/>
    </location>
</feature>
<evidence type="ECO:0000256" key="1">
    <source>
        <dbReference type="SAM" id="MobiDB-lite"/>
    </source>
</evidence>
<protein>
    <recommendedName>
        <fullName evidence="4">DUF4283 domain-containing protein</fullName>
    </recommendedName>
</protein>
<dbReference type="AlphaFoldDB" id="A0A5J9UBA1"/>
<reference evidence="2 3" key="1">
    <citation type="journal article" date="2019" name="Sci. Rep.">
        <title>A high-quality genome of Eragrostis curvula grass provides insights into Poaceae evolution and supports new strategies to enhance forage quality.</title>
        <authorList>
            <person name="Carballo J."/>
            <person name="Santos B.A.C.M."/>
            <person name="Zappacosta D."/>
            <person name="Garbus I."/>
            <person name="Selva J.P."/>
            <person name="Gallo C.A."/>
            <person name="Diaz A."/>
            <person name="Albertini E."/>
            <person name="Caccamo M."/>
            <person name="Echenique V."/>
        </authorList>
    </citation>
    <scope>NUCLEOTIDE SEQUENCE [LARGE SCALE GENOMIC DNA]</scope>
    <source>
        <strain evidence="3">cv. Victoria</strain>
        <tissue evidence="2">Leaf</tissue>
    </source>
</reference>
<organism evidence="2 3">
    <name type="scientific">Eragrostis curvula</name>
    <name type="common">weeping love grass</name>
    <dbReference type="NCBI Taxonomy" id="38414"/>
    <lineage>
        <taxon>Eukaryota</taxon>
        <taxon>Viridiplantae</taxon>
        <taxon>Streptophyta</taxon>
        <taxon>Embryophyta</taxon>
        <taxon>Tracheophyta</taxon>
        <taxon>Spermatophyta</taxon>
        <taxon>Magnoliopsida</taxon>
        <taxon>Liliopsida</taxon>
        <taxon>Poales</taxon>
        <taxon>Poaceae</taxon>
        <taxon>PACMAD clade</taxon>
        <taxon>Chloridoideae</taxon>
        <taxon>Eragrostideae</taxon>
        <taxon>Eragrostidinae</taxon>
        <taxon>Eragrostis</taxon>
    </lineage>
</organism>
<dbReference type="Proteomes" id="UP000324897">
    <property type="component" value="Unassembled WGS sequence"/>
</dbReference>
<comment type="caution">
    <text evidence="2">The sequence shown here is derived from an EMBL/GenBank/DDBJ whole genome shotgun (WGS) entry which is preliminary data.</text>
</comment>
<dbReference type="Gramene" id="TVU20826">
    <property type="protein sequence ID" value="TVU20826"/>
    <property type="gene ID" value="EJB05_30423"/>
</dbReference>
<evidence type="ECO:0000313" key="3">
    <source>
        <dbReference type="Proteomes" id="UP000324897"/>
    </source>
</evidence>
<proteinExistence type="predicted"/>
<feature type="non-terminal residue" evidence="2">
    <location>
        <position position="1"/>
    </location>
</feature>
<dbReference type="EMBL" id="RWGY01000026">
    <property type="protein sequence ID" value="TVU20826.1"/>
    <property type="molecule type" value="Genomic_DNA"/>
</dbReference>
<evidence type="ECO:0008006" key="4">
    <source>
        <dbReference type="Google" id="ProtNLM"/>
    </source>
</evidence>
<feature type="compositionally biased region" description="Basic and acidic residues" evidence="1">
    <location>
        <begin position="103"/>
        <end position="112"/>
    </location>
</feature>
<gene>
    <name evidence="2" type="ORF">EJB05_30423</name>
</gene>
<keyword evidence="3" id="KW-1185">Reference proteome</keyword>
<dbReference type="PANTHER" id="PTHR33170">
    <property type="entry name" value="DUF4283 DOMAIN-CONTAINING PROTEIN-RELATED"/>
    <property type="match status" value="1"/>
</dbReference>